<dbReference type="NCBIfam" id="TIGR01511">
    <property type="entry name" value="ATPase-IB1_Cu"/>
    <property type="match status" value="1"/>
</dbReference>
<feature type="transmembrane region" description="Helical" evidence="10">
    <location>
        <begin position="141"/>
        <end position="158"/>
    </location>
</feature>
<dbReference type="PRINTS" id="PR00120">
    <property type="entry name" value="HATPASE"/>
</dbReference>
<keyword evidence="9 10" id="KW-0472">Membrane</keyword>
<dbReference type="InterPro" id="IPR044492">
    <property type="entry name" value="P_typ_ATPase_HD_dom"/>
</dbReference>
<keyword evidence="10" id="KW-1003">Cell membrane</keyword>
<comment type="subcellular location">
    <subcellularLocation>
        <location evidence="1">Cell membrane</location>
        <topology evidence="1">Multi-pass membrane protein</topology>
    </subcellularLocation>
</comment>
<dbReference type="NCBIfam" id="TIGR01525">
    <property type="entry name" value="ATPase-IB_hvy"/>
    <property type="match status" value="1"/>
</dbReference>
<dbReference type="Gene3D" id="3.30.70.100">
    <property type="match status" value="1"/>
</dbReference>
<evidence type="ECO:0000313" key="13">
    <source>
        <dbReference type="EMBL" id="MDF3293399.1"/>
    </source>
</evidence>
<dbReference type="InterPro" id="IPR017969">
    <property type="entry name" value="Heavy-metal-associated_CS"/>
</dbReference>
<keyword evidence="14" id="KW-1185">Reference proteome</keyword>
<dbReference type="SUPFAM" id="SSF81653">
    <property type="entry name" value="Calcium ATPase, transduction domain A"/>
    <property type="match status" value="1"/>
</dbReference>
<dbReference type="PROSITE" id="PS00154">
    <property type="entry name" value="ATPASE_E1_E2"/>
    <property type="match status" value="1"/>
</dbReference>
<dbReference type="RefSeq" id="WP_276096327.1">
    <property type="nucleotide sequence ID" value="NZ_JARJBC010000026.1"/>
</dbReference>
<feature type="transmembrane region" description="Helical" evidence="10">
    <location>
        <begin position="734"/>
        <end position="752"/>
    </location>
</feature>
<dbReference type="Pfam" id="PF00403">
    <property type="entry name" value="HMA"/>
    <property type="match status" value="1"/>
</dbReference>
<keyword evidence="3 10" id="KW-0812">Transmembrane</keyword>
<keyword evidence="5 10" id="KW-0547">Nucleotide-binding</keyword>
<dbReference type="EMBL" id="JARJBC010000026">
    <property type="protein sequence ID" value="MDF3293399.1"/>
    <property type="molecule type" value="Genomic_DNA"/>
</dbReference>
<gene>
    <name evidence="13" type="ORF">P3G67_30155</name>
</gene>
<dbReference type="SFLD" id="SFLDF00027">
    <property type="entry name" value="p-type_atpase"/>
    <property type="match status" value="1"/>
</dbReference>
<comment type="similarity">
    <text evidence="2 10">Belongs to the cation transport ATPase (P-type) (TC 3.A.3) family. Type IB subfamily.</text>
</comment>
<dbReference type="Pfam" id="PF00702">
    <property type="entry name" value="Hydrolase"/>
    <property type="match status" value="1"/>
</dbReference>
<dbReference type="SFLD" id="SFLDG00002">
    <property type="entry name" value="C1.7:_P-type_atpase_like"/>
    <property type="match status" value="1"/>
</dbReference>
<evidence type="ECO:0000256" key="2">
    <source>
        <dbReference type="ARBA" id="ARBA00006024"/>
    </source>
</evidence>
<evidence type="ECO:0000256" key="3">
    <source>
        <dbReference type="ARBA" id="ARBA00022692"/>
    </source>
</evidence>
<keyword evidence="8 10" id="KW-1133">Transmembrane helix</keyword>
<dbReference type="InterPro" id="IPR036412">
    <property type="entry name" value="HAD-like_sf"/>
</dbReference>
<dbReference type="InterPro" id="IPR001757">
    <property type="entry name" value="P_typ_ATPase"/>
</dbReference>
<dbReference type="InterPro" id="IPR018303">
    <property type="entry name" value="ATPase_P-typ_P_site"/>
</dbReference>
<feature type="transmembrane region" description="Helical" evidence="10">
    <location>
        <begin position="117"/>
        <end position="135"/>
    </location>
</feature>
<dbReference type="NCBIfam" id="TIGR01512">
    <property type="entry name" value="ATPase-IB2_Cd"/>
    <property type="match status" value="1"/>
</dbReference>
<accession>A0ABT5ZU90</accession>
<dbReference type="NCBIfam" id="TIGR01494">
    <property type="entry name" value="ATPase_P-type"/>
    <property type="match status" value="1"/>
</dbReference>
<dbReference type="InterPro" id="IPR006121">
    <property type="entry name" value="HMA_dom"/>
</dbReference>
<evidence type="ECO:0000256" key="6">
    <source>
        <dbReference type="ARBA" id="ARBA00022840"/>
    </source>
</evidence>
<feature type="transmembrane region" description="Helical" evidence="10">
    <location>
        <begin position="373"/>
        <end position="395"/>
    </location>
</feature>
<evidence type="ECO:0000256" key="5">
    <source>
        <dbReference type="ARBA" id="ARBA00022741"/>
    </source>
</evidence>
<feature type="transmembrane region" description="Helical" evidence="10">
    <location>
        <begin position="708"/>
        <end position="728"/>
    </location>
</feature>
<dbReference type="InterPro" id="IPR008250">
    <property type="entry name" value="ATPase_P-typ_transduc_dom_A_sf"/>
</dbReference>
<comment type="caution">
    <text evidence="13">The sequence shown here is derived from an EMBL/GenBank/DDBJ whole genome shotgun (WGS) entry which is preliminary data.</text>
</comment>
<dbReference type="Gene3D" id="3.40.1110.10">
    <property type="entry name" value="Calcium-transporting ATPase, cytoplasmic domain N"/>
    <property type="match status" value="1"/>
</dbReference>
<evidence type="ECO:0000256" key="10">
    <source>
        <dbReference type="RuleBase" id="RU362081"/>
    </source>
</evidence>
<keyword evidence="6 10" id="KW-0067">ATP-binding</keyword>
<evidence type="ECO:0000256" key="11">
    <source>
        <dbReference type="SAM" id="MobiDB-lite"/>
    </source>
</evidence>
<keyword evidence="7" id="KW-1278">Translocase</keyword>
<dbReference type="PROSITE" id="PS50846">
    <property type="entry name" value="HMA_2"/>
    <property type="match status" value="1"/>
</dbReference>
<protein>
    <submittedName>
        <fullName evidence="13">Heavy metal translocating P-type ATPase</fullName>
    </submittedName>
</protein>
<reference evidence="13 14" key="1">
    <citation type="submission" date="2023-03" db="EMBL/GenBank/DDBJ databases">
        <title>Draft genome sequence of Streptomyces sp. RB6PN23 isolated from peat swamp forest in Thailand.</title>
        <authorList>
            <person name="Klaysubun C."/>
            <person name="Duangmal K."/>
        </authorList>
    </citation>
    <scope>NUCLEOTIDE SEQUENCE [LARGE SCALE GENOMIC DNA]</scope>
    <source>
        <strain evidence="13 14">RB6PN23</strain>
    </source>
</reference>
<evidence type="ECO:0000256" key="4">
    <source>
        <dbReference type="ARBA" id="ARBA00022723"/>
    </source>
</evidence>
<feature type="transmembrane region" description="Helical" evidence="10">
    <location>
        <begin position="221"/>
        <end position="239"/>
    </location>
</feature>
<evidence type="ECO:0000256" key="7">
    <source>
        <dbReference type="ARBA" id="ARBA00022967"/>
    </source>
</evidence>
<dbReference type="PANTHER" id="PTHR43520">
    <property type="entry name" value="ATP7, ISOFORM B"/>
    <property type="match status" value="1"/>
</dbReference>
<dbReference type="Pfam" id="PF00122">
    <property type="entry name" value="E1-E2_ATPase"/>
    <property type="match status" value="1"/>
</dbReference>
<dbReference type="InterPro" id="IPR027256">
    <property type="entry name" value="P-typ_ATPase_IB"/>
</dbReference>
<evidence type="ECO:0000313" key="14">
    <source>
        <dbReference type="Proteomes" id="UP001216579"/>
    </source>
</evidence>
<proteinExistence type="inferred from homology"/>
<dbReference type="InterPro" id="IPR036163">
    <property type="entry name" value="HMA_dom_sf"/>
</dbReference>
<evidence type="ECO:0000256" key="8">
    <source>
        <dbReference type="ARBA" id="ARBA00022989"/>
    </source>
</evidence>
<evidence type="ECO:0000259" key="12">
    <source>
        <dbReference type="PROSITE" id="PS50846"/>
    </source>
</evidence>
<dbReference type="PRINTS" id="PR00119">
    <property type="entry name" value="CATATPASE"/>
</dbReference>
<dbReference type="CDD" id="cd00371">
    <property type="entry name" value="HMA"/>
    <property type="match status" value="1"/>
</dbReference>
<feature type="region of interest" description="Disordered" evidence="11">
    <location>
        <begin position="1"/>
        <end position="23"/>
    </location>
</feature>
<dbReference type="PROSITE" id="PS01047">
    <property type="entry name" value="HMA_1"/>
    <property type="match status" value="1"/>
</dbReference>
<dbReference type="InterPro" id="IPR023298">
    <property type="entry name" value="ATPase_P-typ_TM_dom_sf"/>
</dbReference>
<dbReference type="SUPFAM" id="SSF81665">
    <property type="entry name" value="Calcium ATPase, transmembrane domain M"/>
    <property type="match status" value="1"/>
</dbReference>
<dbReference type="Proteomes" id="UP001216579">
    <property type="component" value="Unassembled WGS sequence"/>
</dbReference>
<dbReference type="CDD" id="cd02094">
    <property type="entry name" value="P-type_ATPase_Cu-like"/>
    <property type="match status" value="1"/>
</dbReference>
<dbReference type="PANTHER" id="PTHR43520:SF8">
    <property type="entry name" value="P-TYPE CU(+) TRANSPORTER"/>
    <property type="match status" value="1"/>
</dbReference>
<dbReference type="Gene3D" id="2.70.150.10">
    <property type="entry name" value="Calcium-transporting ATPase, cytoplasmic transduction domain A"/>
    <property type="match status" value="1"/>
</dbReference>
<evidence type="ECO:0000256" key="9">
    <source>
        <dbReference type="ARBA" id="ARBA00023136"/>
    </source>
</evidence>
<dbReference type="InterPro" id="IPR023299">
    <property type="entry name" value="ATPase_P-typ_cyto_dom_N"/>
</dbReference>
<sequence length="762" mass="78536">MTTPPAANPTTAPTASAGPGTSGAAEAELEIGGMTCASCAARIEKKLNRMDGVTATVNYATERAKVSYGPGRTVADLIATVEATGYTAALPAPPAAEPDQPASDQAPDELAVLRQRLLTATVLAVPVIAMAMVPALQFRNWQWLSLTLTAPVVAYAAWPFHRAAWTNLRHGAATMDTLISMGTLAAFGWSLWALFLGHAGMPGMKHPFELSISRTDGSGNIYLEAAAGVTAFILAGRYFEARSKRRAGAALRALLHLGAKDVAVLRGDREVRLPIAELAVGDRFVVRPGEKIATDGVVADGTSAVDASMLTGESVPVEVAPGDPVTGATVNAGGRIVVEATRIGADTQLARMARLVEEAQNGKAAAQRLADRISAVFVPAVITLALATLGFWLFAGAGATAAFTAAVAVLIIACPCALGLATPTALMVGTGRGAQLGILIKGPEVLETTRKVDTIVLDKTGTVTSGVMALTDIVTADGEDADRTLRLAGALEHAAEHPIAKAIARAAEERTGPLPTPTGFTAVPGVGVRGVVDGHTVSVGRADIRLPAELRDAKERAEAAGRTAVVVTHDGGPRAVLVVADTVRPTSAEAVQRLRDLGLTPVLLTGDNQRAARAVAAEVGIAADQVIAEVMPEDKVEVVRRLQREGRSVAMVGDGVNDAAALAQADLGLAMGTGTDAAIEAGDLTLVRGDLRVAADAIRLARRTLGTIKANLCWAFGYNVAALPLAAAGLLNPMIAGAAMAFSSVFVVGNSLRLRNFQPTNR</sequence>
<feature type="transmembrane region" description="Helical" evidence="10">
    <location>
        <begin position="178"/>
        <end position="201"/>
    </location>
</feature>
<feature type="transmembrane region" description="Helical" evidence="10">
    <location>
        <begin position="401"/>
        <end position="422"/>
    </location>
</feature>
<dbReference type="SFLD" id="SFLDS00003">
    <property type="entry name" value="Haloacid_Dehalogenase"/>
    <property type="match status" value="1"/>
</dbReference>
<evidence type="ECO:0000256" key="1">
    <source>
        <dbReference type="ARBA" id="ARBA00004651"/>
    </source>
</evidence>
<name>A0ABT5ZU90_9ACTN</name>
<dbReference type="InterPro" id="IPR059000">
    <property type="entry name" value="ATPase_P-type_domA"/>
</dbReference>
<organism evidence="13 14">
    <name type="scientific">Streptomyces silvisoli</name>
    <dbReference type="NCBI Taxonomy" id="3034235"/>
    <lineage>
        <taxon>Bacteria</taxon>
        <taxon>Bacillati</taxon>
        <taxon>Actinomycetota</taxon>
        <taxon>Actinomycetes</taxon>
        <taxon>Kitasatosporales</taxon>
        <taxon>Streptomycetaceae</taxon>
        <taxon>Streptomyces</taxon>
    </lineage>
</organism>
<dbReference type="SUPFAM" id="SSF55008">
    <property type="entry name" value="HMA, heavy metal-associated domain"/>
    <property type="match status" value="1"/>
</dbReference>
<dbReference type="SUPFAM" id="SSF56784">
    <property type="entry name" value="HAD-like"/>
    <property type="match status" value="1"/>
</dbReference>
<keyword evidence="4 10" id="KW-0479">Metal-binding</keyword>
<feature type="domain" description="HMA" evidence="12">
    <location>
        <begin position="25"/>
        <end position="89"/>
    </location>
</feature>
<dbReference type="InterPro" id="IPR023214">
    <property type="entry name" value="HAD_sf"/>
</dbReference>
<dbReference type="Gene3D" id="3.40.50.1000">
    <property type="entry name" value="HAD superfamily/HAD-like"/>
    <property type="match status" value="1"/>
</dbReference>